<feature type="domain" description="CTCK" evidence="11">
    <location>
        <begin position="2689"/>
        <end position="2757"/>
    </location>
</feature>
<dbReference type="InterPro" id="IPR014853">
    <property type="entry name" value="VWF/SSPO/ZAN-like_Cys-rich_dom"/>
</dbReference>
<keyword evidence="6" id="KW-0722">Serine protease inhibitor</keyword>
<dbReference type="SMART" id="SM00192">
    <property type="entry name" value="LDLa"/>
    <property type="match status" value="1"/>
</dbReference>
<evidence type="ECO:0000256" key="3">
    <source>
        <dbReference type="ARBA" id="ARBA00009456"/>
    </source>
</evidence>
<evidence type="ECO:0000313" key="15">
    <source>
        <dbReference type="EMBL" id="KAK7602197.1"/>
    </source>
</evidence>
<keyword evidence="8" id="KW-0325">Glycoprotein</keyword>
<dbReference type="SMART" id="SM00041">
    <property type="entry name" value="CT"/>
    <property type="match status" value="1"/>
</dbReference>
<dbReference type="Pfam" id="PF08742">
    <property type="entry name" value="C8"/>
    <property type="match status" value="4"/>
</dbReference>
<comment type="caution">
    <text evidence="15">The sequence shown here is derived from an EMBL/GenBank/DDBJ whole genome shotgun (WGS) entry which is preliminary data.</text>
</comment>
<dbReference type="PROSITE" id="PS01285">
    <property type="entry name" value="FA58C_1"/>
    <property type="match status" value="1"/>
</dbReference>
<dbReference type="PROSITE" id="PS01286">
    <property type="entry name" value="FA58C_2"/>
    <property type="match status" value="1"/>
</dbReference>
<protein>
    <recommendedName>
        <fullName evidence="17">Hemocytin</fullName>
    </recommendedName>
</protein>
<dbReference type="PROSITE" id="PS01208">
    <property type="entry name" value="VWFC_1"/>
    <property type="match status" value="1"/>
</dbReference>
<dbReference type="SMART" id="SM00214">
    <property type="entry name" value="VWC"/>
    <property type="match status" value="4"/>
</dbReference>
<dbReference type="PROSITE" id="PS50022">
    <property type="entry name" value="FA58C_3"/>
    <property type="match status" value="2"/>
</dbReference>
<feature type="domain" description="F5/8 type C" evidence="12">
    <location>
        <begin position="1208"/>
        <end position="1357"/>
    </location>
</feature>
<dbReference type="CDD" id="cd19941">
    <property type="entry name" value="TIL"/>
    <property type="match status" value="5"/>
</dbReference>
<keyword evidence="7 9" id="KW-1015">Disulfide bond</keyword>
<feature type="region of interest" description="Disordered" evidence="10">
    <location>
        <begin position="1025"/>
        <end position="1046"/>
    </location>
</feature>
<evidence type="ECO:0000259" key="13">
    <source>
        <dbReference type="PROSITE" id="PS50184"/>
    </source>
</evidence>
<dbReference type="SMART" id="SM00231">
    <property type="entry name" value="FA58C"/>
    <property type="match status" value="2"/>
</dbReference>
<evidence type="ECO:0000313" key="16">
    <source>
        <dbReference type="Proteomes" id="UP001367676"/>
    </source>
</evidence>
<dbReference type="SUPFAM" id="SSF57567">
    <property type="entry name" value="Serine protease inhibitors"/>
    <property type="match status" value="4"/>
</dbReference>
<dbReference type="Proteomes" id="UP001367676">
    <property type="component" value="Unassembled WGS sequence"/>
</dbReference>
<dbReference type="InterPro" id="IPR002172">
    <property type="entry name" value="LDrepeatLR_classA_rpt"/>
</dbReference>
<feature type="domain" description="VWFD" evidence="14">
    <location>
        <begin position="418"/>
        <end position="588"/>
    </location>
</feature>
<dbReference type="InterPro" id="IPR001846">
    <property type="entry name" value="VWF_type-D"/>
</dbReference>
<dbReference type="SMART" id="SM00832">
    <property type="entry name" value="C8"/>
    <property type="match status" value="4"/>
</dbReference>
<evidence type="ECO:0000256" key="9">
    <source>
        <dbReference type="PROSITE-ProRule" id="PRU00039"/>
    </source>
</evidence>
<dbReference type="GO" id="GO:0004867">
    <property type="term" value="F:serine-type endopeptidase inhibitor activity"/>
    <property type="evidence" value="ECO:0007669"/>
    <property type="project" value="UniProtKB-KW"/>
</dbReference>
<comment type="caution">
    <text evidence="9">Lacks conserved residue(s) required for the propagation of feature annotation.</text>
</comment>
<dbReference type="InterPro" id="IPR002919">
    <property type="entry name" value="TIL_dom"/>
</dbReference>
<dbReference type="EMBL" id="JBBCAQ010000010">
    <property type="protein sequence ID" value="KAK7602197.1"/>
    <property type="molecule type" value="Genomic_DNA"/>
</dbReference>
<evidence type="ECO:0000256" key="4">
    <source>
        <dbReference type="ARBA" id="ARBA00022690"/>
    </source>
</evidence>
<evidence type="ECO:0000259" key="14">
    <source>
        <dbReference type="PROSITE" id="PS51233"/>
    </source>
</evidence>
<comment type="similarity">
    <text evidence="3">Belongs to the thrombospondin family.</text>
</comment>
<reference evidence="15 16" key="1">
    <citation type="submission" date="2024-03" db="EMBL/GenBank/DDBJ databases">
        <title>Adaptation during the transition from Ophiocordyceps entomopathogen to insect associate is accompanied by gene loss and intensified selection.</title>
        <authorList>
            <person name="Ward C.M."/>
            <person name="Onetto C.A."/>
            <person name="Borneman A.R."/>
        </authorList>
    </citation>
    <scope>NUCLEOTIDE SEQUENCE [LARGE SCALE GENOMIC DNA]</scope>
    <source>
        <strain evidence="15">AWRI1</strain>
        <tissue evidence="15">Single Adult Female</tissue>
    </source>
</reference>
<evidence type="ECO:0000256" key="10">
    <source>
        <dbReference type="SAM" id="MobiDB-lite"/>
    </source>
</evidence>
<dbReference type="InterPro" id="IPR001007">
    <property type="entry name" value="VWF_dom"/>
</dbReference>
<name>A0AAN9TNW0_9HEMI</name>
<organism evidence="15 16">
    <name type="scientific">Parthenolecanium corni</name>
    <dbReference type="NCBI Taxonomy" id="536013"/>
    <lineage>
        <taxon>Eukaryota</taxon>
        <taxon>Metazoa</taxon>
        <taxon>Ecdysozoa</taxon>
        <taxon>Arthropoda</taxon>
        <taxon>Hexapoda</taxon>
        <taxon>Insecta</taxon>
        <taxon>Pterygota</taxon>
        <taxon>Neoptera</taxon>
        <taxon>Paraneoptera</taxon>
        <taxon>Hemiptera</taxon>
        <taxon>Sternorrhyncha</taxon>
        <taxon>Coccoidea</taxon>
        <taxon>Coccidae</taxon>
        <taxon>Parthenolecanium</taxon>
    </lineage>
</organism>
<dbReference type="SMART" id="SM00216">
    <property type="entry name" value="VWD"/>
    <property type="match status" value="3"/>
</dbReference>
<feature type="disulfide bond" evidence="9">
    <location>
        <begin position="2689"/>
        <end position="2743"/>
    </location>
</feature>
<dbReference type="Pfam" id="PF00754">
    <property type="entry name" value="F5_F8_type_C"/>
    <property type="match status" value="2"/>
</dbReference>
<comment type="subcellular location">
    <subcellularLocation>
        <location evidence="1">Secreted</location>
        <location evidence="1">Extracellular space</location>
    </subcellularLocation>
</comment>
<dbReference type="PANTHER" id="PTHR11339:SF386">
    <property type="entry name" value="HEMOLECTIN, ISOFORM A"/>
    <property type="match status" value="1"/>
</dbReference>
<dbReference type="CDD" id="cd00057">
    <property type="entry name" value="FA58C"/>
    <property type="match status" value="1"/>
</dbReference>
<feature type="disulfide bond" evidence="9">
    <location>
        <begin position="2693"/>
        <end position="2745"/>
    </location>
</feature>
<dbReference type="Gene3D" id="2.10.25.10">
    <property type="entry name" value="Laminin"/>
    <property type="match status" value="5"/>
</dbReference>
<dbReference type="FunFam" id="2.10.25.10:FF:000055">
    <property type="entry name" value="alpha-tectorin isoform X1"/>
    <property type="match status" value="1"/>
</dbReference>
<dbReference type="GO" id="GO:0005615">
    <property type="term" value="C:extracellular space"/>
    <property type="evidence" value="ECO:0007669"/>
    <property type="project" value="TreeGrafter"/>
</dbReference>
<feature type="compositionally biased region" description="Pro residues" evidence="10">
    <location>
        <begin position="1025"/>
        <end position="1042"/>
    </location>
</feature>
<feature type="domain" description="F5/8 type C" evidence="12">
    <location>
        <begin position="1050"/>
        <end position="1198"/>
    </location>
</feature>
<dbReference type="InterPro" id="IPR008979">
    <property type="entry name" value="Galactose-bd-like_sf"/>
</dbReference>
<feature type="domain" description="VWFC" evidence="13">
    <location>
        <begin position="2272"/>
        <end position="2346"/>
    </location>
</feature>
<dbReference type="GO" id="GO:0031012">
    <property type="term" value="C:extracellular matrix"/>
    <property type="evidence" value="ECO:0007669"/>
    <property type="project" value="TreeGrafter"/>
</dbReference>
<accession>A0AAN9TNW0</accession>
<dbReference type="Gene3D" id="2.60.120.260">
    <property type="entry name" value="Galactose-binding domain-like"/>
    <property type="match status" value="2"/>
</dbReference>
<evidence type="ECO:0000256" key="6">
    <source>
        <dbReference type="ARBA" id="ARBA00022900"/>
    </source>
</evidence>
<gene>
    <name evidence="15" type="ORF">V9T40_009638</name>
</gene>
<proteinExistence type="inferred from homology"/>
<evidence type="ECO:0008006" key="17">
    <source>
        <dbReference type="Google" id="ProtNLM"/>
    </source>
</evidence>
<keyword evidence="16" id="KW-1185">Reference proteome</keyword>
<evidence type="ECO:0000259" key="11">
    <source>
        <dbReference type="PROSITE" id="PS01225"/>
    </source>
</evidence>
<dbReference type="PROSITE" id="PS51233">
    <property type="entry name" value="VWFD"/>
    <property type="match status" value="3"/>
</dbReference>
<feature type="domain" description="VWFD" evidence="14">
    <location>
        <begin position="1"/>
        <end position="123"/>
    </location>
</feature>
<dbReference type="PROSITE" id="PS01225">
    <property type="entry name" value="CTCK_2"/>
    <property type="match status" value="1"/>
</dbReference>
<evidence type="ECO:0000256" key="5">
    <source>
        <dbReference type="ARBA" id="ARBA00022737"/>
    </source>
</evidence>
<evidence type="ECO:0000256" key="7">
    <source>
        <dbReference type="ARBA" id="ARBA00023157"/>
    </source>
</evidence>
<feature type="domain" description="VWFD" evidence="14">
    <location>
        <begin position="1665"/>
        <end position="1837"/>
    </location>
</feature>
<evidence type="ECO:0000256" key="8">
    <source>
        <dbReference type="ARBA" id="ARBA00023180"/>
    </source>
</evidence>
<dbReference type="InterPro" id="IPR000421">
    <property type="entry name" value="FA58C"/>
</dbReference>
<dbReference type="SUPFAM" id="SSF49785">
    <property type="entry name" value="Galactose-binding domain-like"/>
    <property type="match status" value="2"/>
</dbReference>
<comment type="similarity">
    <text evidence="2">Belongs to the serine protease inhibitor-like (TIL domain-containing) family.</text>
</comment>
<sequence length="2762" mass="308705">MPSITKSILIRIGQNAITLKKDLRVLVNKEEIEHLPLVVGGKTYIRKASSLVTQVVLPNGVEVLWNGKTKLQIFANSSLFGKTKGLCGTFNKNQQDDLLTPENDIEKSLTAFATKWRSTERCDPEKETYDGSNACEIFVQNKAAAEEYCKNLTGSIFQDCHSVIDPNIYFEDCLNDMCSCRDVDPAECFCPILSAYAQECARVGIILDWRNKVRSCGIPCPTGQKYEPCGTSCQRSCSDISHREMCKGSCTEGCYCPSGQTLDENDECIPIKECPCSYRGRKFPASYVDIRNKTEAWECRNAVWELKTVTKEELEILRKQYTCESPNKIYVQCEPPEPITCGNMHNPPKYTAKNCHGGCVCKKGFVLEPITKECVKPADCPCHHGGRSYADQEVVKEDCNTCTCTKGKWTCTENACSTVCSTWGDSHFRTFDGRYYDFQGTCEYIFAKGQLSDVGFFSVSVEIVPCGTGGTSCTQSLTVTAGNTADTESLFLAPDRGSNLTQEYKRFEIILTGLNVIVVLKGYSIVLIWDKSTRVTLQVEPVWKSKLVGLCGNNNGNAEDDFQSPAGGLIEALPDVFADSWKLQQNCPFPGKIQNPCVVHPQRKFWSVLKCSMLKDNPIFQKCHAQVPVEDFFKRCVYDACACDQGGDCECLCTSFAAYVQECNAKGVILKWRRQDLCPIQCEPGTKYSPCISTCPEKTCENLYDTDSSCEKVACVEGCVKLTCPDQKLRLNGSSSECVSPKECPCMIINGTIIKEHEEIEKDDCHSCICTGGKKRCMGQPCITTTDLTTPTPLVTTLNPIICSTGWSHWASINQNEMNRLIKDDIIYASQSSRVNCKPHEMVGVQCQATTQDNSEPQQVECSFDSRIQYPENCTDFQIRIRCECDFSRNDTYTLNLPKPTPPISDTILTERPPILTTDESVIDKCNVRCSDLCHSFWKKMEDQGSCLSLEDCVDQYVNTSCSNGLKLRYDAICVKPEDCTCMSKNRTLVRPSAYIKEPSDCSICQCFKNEYDCSLGKCLPSPRPTVPQPTSPPEEPEPTPPSIDQLPYCSSKDLQPIDQNATYKSSSKSISSEPKLAKLQKMNNHVENTQGWRADDLDSGIYLEVDLGSRLPVYAIEIAGCPVSYEFVKSFKLQYSIDGVTFYSAYASSGSKIFGGCYDPRIPQRQPLKDGVEARYLRIRPITWQNGVTMLLSVLGCMNEKHAERPCLQQMGVESGTLLPHQITVSSKLSDDFHPHDLSINSLTGWAPLVASTNEFIQFNFYDERTIDGIITKGANIPLLPEESWVEAYKVRYSIDGEKWLKILDEKDNEKIFPANFDSFSPYMNTLGFSLKANLLRLYPVKWKYYPTLRVELMGCYKPYDKVPPPPPPPPQQVCNDVKPGTESCHDQLYWNGTNCVDKEFCPCVIGLFVHKVGAVFYQNSCKKCTCSLGGTASCEEVTDDCSTCTEQGMLYSINEKCSCECSPCPSGTQLCPTSNVCINSTLWCDGTQNCADDERYCNHTITITEHLVKIITPPSVFGGATPTTLKPPSTTLKPLHFCPTPTCAQAYTKNINSQNIKPIMSQRKWTRPQNVAKKITFIQVIEMVVDAVTGIIRKETTTVKEYKETVEKQSAEFTGIRCEAWDCLAGDECPEKPRCPFGSVIQFKSMEGKCLKYSCVPLAPSERDCKINGPLINTFDGSQYSYEICDNILAQDYFKTWRVRKLNKCMGDTCESSVVIKHFDDEIQFFTNFTTLYKGFKYTISQLQAIGTKTDLFSIERVTNKFIIFSSFDLKFSVIWGSLGSIRIVVDSGLHNLVDGLCGHFDFDVTNDKMKPDGSVTYLSQEFGDSWKYGNETCNMMVCSEDVRKRAREICNALKKSPFDVCDFTLDVEAEISKCISSICTCAAHSADFEKDCRCSALESFSLRCSTQQPGADLSLWRVKNNCAMNCTPPFVYQECFNRHCEPSCSSLINDDECPRIENRCFSGCYCPSGLLRQGDTCIQSSECRDAECSMNCLHELTTFDQVQIPFDENCGSFILLQTKSTENMEFELKVKVKVDNVLVTSFPHKDDVISLTEKLGVSVTLSVPSVKLDVIYMEHFKGFSIRLPSYVYSESLRGLCGSCNRNQSDDIYISTSATSSKYTNPLQNWQTTDIVETELSCVPKKPVVLKNCTLPSNNVCALLTDDKIFGKCNLIVDPTPYLEKCRKIVCYEGTHCDSFAAYAEECYENGLCVPWRNVNRCPYNCPSGTQYEACGSGCELTCDNYESVENDLSCSKPFMERCGCPKNQLLLNGTCVEEVTCKPCDNFGHYAGSKWKPDNCTECECTSDRKINCHKKECLSDIICPVGYEKVIDKNNDDACCERYICACLPKEMCPKLMEEDSELLPGMVRKLKSDGCCPEYEIVCDVDSCPLAEECDLFEQLVTDNKNKPCCPNYECHAPPSACIYEYRWIIDSNGTERNRLATEVIKELKQAGDSWLDGLCHECLCTNETSKAICTRIKCAPEPENDKYVMETVYSPEKCCPSYKAVACKVNGVELPVNQSRPIENEPCKIIKCVQNENTGEITRVDVWENCNKECKPGWEYQEPNDSSVCCGTCKQTACVDSVDSTVHAAGSTWNSTDNCTKYECDSEFKIIGYSETCPSIEFCSEDKVYSDGCCQRCNFSSANIVGKIQSCDVQTMMLNETIGLVRKFFPGNKTCENTKPINGLTICQGLCSNKPIYDSDSFKVVSSCNCCVGIKFRTKLVRLTCSDGPSVTQNIQMPEECSCRGCAAATRSDCLLPIYP</sequence>
<keyword evidence="5" id="KW-0677">Repeat</keyword>
<dbReference type="InterPro" id="IPR036084">
    <property type="entry name" value="Ser_inhib-like_sf"/>
</dbReference>
<dbReference type="Pfam" id="PF00094">
    <property type="entry name" value="VWD"/>
    <property type="match status" value="3"/>
</dbReference>
<evidence type="ECO:0000256" key="1">
    <source>
        <dbReference type="ARBA" id="ARBA00004239"/>
    </source>
</evidence>
<dbReference type="PROSITE" id="PS01185">
    <property type="entry name" value="CTCK_1"/>
    <property type="match status" value="1"/>
</dbReference>
<evidence type="ECO:0000259" key="12">
    <source>
        <dbReference type="PROSITE" id="PS50022"/>
    </source>
</evidence>
<dbReference type="PANTHER" id="PTHR11339">
    <property type="entry name" value="EXTRACELLULAR MATRIX GLYCOPROTEIN RELATED"/>
    <property type="match status" value="1"/>
</dbReference>
<dbReference type="InterPro" id="IPR006207">
    <property type="entry name" value="Cys_knot_C"/>
</dbReference>
<dbReference type="Pfam" id="PF01826">
    <property type="entry name" value="TIL"/>
    <property type="match status" value="4"/>
</dbReference>
<dbReference type="PROSITE" id="PS50184">
    <property type="entry name" value="VWFC_2"/>
    <property type="match status" value="1"/>
</dbReference>
<evidence type="ECO:0000256" key="2">
    <source>
        <dbReference type="ARBA" id="ARBA00007611"/>
    </source>
</evidence>
<dbReference type="InterPro" id="IPR050780">
    <property type="entry name" value="Mucin_vWF_Thrombospondin_sf"/>
</dbReference>
<keyword evidence="4" id="KW-0646">Protease inhibitor</keyword>